<dbReference type="Gene3D" id="1.25.40.820">
    <property type="match status" value="1"/>
</dbReference>
<evidence type="ECO:0000256" key="13">
    <source>
        <dbReference type="SAM" id="MobiDB-lite"/>
    </source>
</evidence>
<evidence type="ECO:0000259" key="14">
    <source>
        <dbReference type="PROSITE" id="PS51479"/>
    </source>
</evidence>
<feature type="region of interest" description="Disordered" evidence="13">
    <location>
        <begin position="87"/>
        <end position="117"/>
    </location>
</feature>
<organism evidence="15">
    <name type="scientific">Brassica oleracea</name>
    <name type="common">Wild cabbage</name>
    <dbReference type="NCBI Taxonomy" id="3712"/>
    <lineage>
        <taxon>Eukaryota</taxon>
        <taxon>Viridiplantae</taxon>
        <taxon>Streptophyta</taxon>
        <taxon>Embryophyta</taxon>
        <taxon>Tracheophyta</taxon>
        <taxon>Spermatophyta</taxon>
        <taxon>Magnoliopsida</taxon>
        <taxon>eudicotyledons</taxon>
        <taxon>Gunneridae</taxon>
        <taxon>Pentapetalae</taxon>
        <taxon>rosids</taxon>
        <taxon>malvids</taxon>
        <taxon>Brassicales</taxon>
        <taxon>Brassicaceae</taxon>
        <taxon>Brassiceae</taxon>
        <taxon>Brassica</taxon>
    </lineage>
</organism>
<evidence type="ECO:0000256" key="12">
    <source>
        <dbReference type="RuleBase" id="RU367080"/>
    </source>
</evidence>
<comment type="catalytic activity">
    <reaction evidence="9 12">
        <text>O-phospho-L-seryl-[protein] + H2O = L-seryl-[protein] + phosphate</text>
        <dbReference type="Rhea" id="RHEA:20629"/>
        <dbReference type="Rhea" id="RHEA-COMP:9863"/>
        <dbReference type="Rhea" id="RHEA-COMP:11604"/>
        <dbReference type="ChEBI" id="CHEBI:15377"/>
        <dbReference type="ChEBI" id="CHEBI:29999"/>
        <dbReference type="ChEBI" id="CHEBI:43474"/>
        <dbReference type="ChEBI" id="CHEBI:83421"/>
        <dbReference type="EC" id="3.1.3.16"/>
    </reaction>
</comment>
<dbReference type="GO" id="GO:0005737">
    <property type="term" value="C:cytoplasm"/>
    <property type="evidence" value="ECO:0007669"/>
    <property type="project" value="TreeGrafter"/>
</dbReference>
<evidence type="ECO:0000313" key="15">
    <source>
        <dbReference type="EMBL" id="VDD39122.1"/>
    </source>
</evidence>
<evidence type="ECO:0000256" key="7">
    <source>
        <dbReference type="ARBA" id="ARBA00022912"/>
    </source>
</evidence>
<gene>
    <name evidence="15" type="ORF">BOLC7T44682H</name>
</gene>
<comment type="function">
    <text evidence="12">Putative RNA polymerase II subunit B1 C-terminal domain (CTD) phosphatase involved in RNA polymerase II transcription regulation.</text>
</comment>
<reference evidence="15" key="1">
    <citation type="submission" date="2018-11" db="EMBL/GenBank/DDBJ databases">
        <authorList>
            <consortium name="Genoscope - CEA"/>
            <person name="William W."/>
        </authorList>
    </citation>
    <scope>NUCLEOTIDE SEQUENCE</scope>
</reference>
<evidence type="ECO:0000256" key="3">
    <source>
        <dbReference type="ARBA" id="ARBA00022723"/>
    </source>
</evidence>
<dbReference type="InterPro" id="IPR038534">
    <property type="entry name" value="Rtr1/RPAP2_sf"/>
</dbReference>
<comment type="catalytic activity">
    <reaction evidence="10 12">
        <text>O-phospho-L-threonyl-[protein] + H2O = L-threonyl-[protein] + phosphate</text>
        <dbReference type="Rhea" id="RHEA:47004"/>
        <dbReference type="Rhea" id="RHEA-COMP:11060"/>
        <dbReference type="Rhea" id="RHEA-COMP:11605"/>
        <dbReference type="ChEBI" id="CHEBI:15377"/>
        <dbReference type="ChEBI" id="CHEBI:30013"/>
        <dbReference type="ChEBI" id="CHEBI:43474"/>
        <dbReference type="ChEBI" id="CHEBI:61977"/>
        <dbReference type="EC" id="3.1.3.16"/>
    </reaction>
</comment>
<keyword evidence="8 12" id="KW-0539">Nucleus</keyword>
<evidence type="ECO:0000256" key="1">
    <source>
        <dbReference type="ARBA" id="ARBA00004123"/>
    </source>
</evidence>
<name>A0A3P6F436_BRAOL</name>
<dbReference type="EC" id="3.1.3.16" evidence="12"/>
<evidence type="ECO:0000256" key="2">
    <source>
        <dbReference type="ARBA" id="ARBA00005676"/>
    </source>
</evidence>
<sequence length="626" mass="68981">MAKDQLITINDAVHKLQLAMLDRITDQKHLFAAGTLIYRSDYEDVITERTIAKLCGYPLRRSSPLSNVSRKGKYQISISEHIVYDLKGRPPQRKQTSPIGESERGEGGKVSKEQTTVSPALKKSRSLEILWWLLIKPFSADMCGNIGQSYLTESSTGLKIPTQAKQASHVGESGKGQTFVTDFEQTAILPSYCKDREMEKDIKNCMLDEMGLECSAIMSDGYSVEYSVAKQPPCSMKDPVSFHVEGLQMLDRKKALLGSSSGPNTKGLRKKPEKLGKKIISVQFHADSCEDGGKILTAESYEGLKAHQDTCSSSKTVTKSCLKFSGPKKLSRSVTWADNGHGDLCEVRSNDSESGLYMASTRTEDVKSVSHLALAEACATTLSHAAETVSSGDLDAVAKGGIVLLPSTHQLDEEVSEEQIEEDMTEEEATLLECPNKPGMPDFDIFDPDQSWFDGPPIGLSLTLSTFGMLWDSLFGWVSSSSLAYIYGKDESAYEEFLFVNGNEYPRRIMLVDRLSSEIKETISGCLARAGLPIAIYELGKGLGSLVETMSLTWAVPSFRVEQWQVIVFVLLDALSVCRIPRIAPYIFNKNKVLEGRGIGNEDYETMKDILLPLGRVPQFDTRCGG</sequence>
<evidence type="ECO:0000256" key="4">
    <source>
        <dbReference type="ARBA" id="ARBA00022771"/>
    </source>
</evidence>
<evidence type="ECO:0000256" key="8">
    <source>
        <dbReference type="ARBA" id="ARBA00023242"/>
    </source>
</evidence>
<comment type="subcellular location">
    <subcellularLocation>
        <location evidence="1 12">Nucleus</location>
    </subcellularLocation>
</comment>
<feature type="compositionally biased region" description="Basic and acidic residues" evidence="13">
    <location>
        <begin position="101"/>
        <end position="112"/>
    </location>
</feature>
<dbReference type="GO" id="GO:0008420">
    <property type="term" value="F:RNA polymerase II CTD heptapeptide repeat phosphatase activity"/>
    <property type="evidence" value="ECO:0007669"/>
    <property type="project" value="UniProtKB-UniRule"/>
</dbReference>
<keyword evidence="5 12" id="KW-0378">Hydrolase</keyword>
<dbReference type="InterPro" id="IPR039693">
    <property type="entry name" value="Rtr1/RPAP2"/>
</dbReference>
<keyword evidence="3 12" id="KW-0479">Metal-binding</keyword>
<keyword evidence="4 12" id="KW-0863">Zinc-finger</keyword>
<proteinExistence type="inferred from homology"/>
<dbReference type="PANTHER" id="PTHR14732">
    <property type="entry name" value="RNA POLYMERASE II SUBUNIT B1 CTD PHOSPHATASE RPAP2-RELATED"/>
    <property type="match status" value="1"/>
</dbReference>
<evidence type="ECO:0000256" key="6">
    <source>
        <dbReference type="ARBA" id="ARBA00022833"/>
    </source>
</evidence>
<dbReference type="GO" id="GO:0043175">
    <property type="term" value="F:RNA polymerase core enzyme binding"/>
    <property type="evidence" value="ECO:0007669"/>
    <property type="project" value="UniProtKB-UniRule"/>
</dbReference>
<dbReference type="Pfam" id="PF04181">
    <property type="entry name" value="RPAP2_Rtr1"/>
    <property type="match status" value="1"/>
</dbReference>
<dbReference type="PANTHER" id="PTHR14732:SF0">
    <property type="entry name" value="RNA POLYMERASE II SUBUNIT B1 CTD PHOSPHATASE RPAP2-RELATED"/>
    <property type="match status" value="1"/>
</dbReference>
<dbReference type="GO" id="GO:0005634">
    <property type="term" value="C:nucleus"/>
    <property type="evidence" value="ECO:0007669"/>
    <property type="project" value="UniProtKB-SubCell"/>
</dbReference>
<comment type="similarity">
    <text evidence="2 11 12">Belongs to the RPAP2 family.</text>
</comment>
<feature type="domain" description="RTR1-type" evidence="14">
    <location>
        <begin position="32"/>
        <end position="238"/>
    </location>
</feature>
<evidence type="ECO:0000256" key="10">
    <source>
        <dbReference type="ARBA" id="ARBA00048336"/>
    </source>
</evidence>
<dbReference type="GO" id="GO:0008270">
    <property type="term" value="F:zinc ion binding"/>
    <property type="evidence" value="ECO:0007669"/>
    <property type="project" value="UniProtKB-KW"/>
</dbReference>
<evidence type="ECO:0000256" key="5">
    <source>
        <dbReference type="ARBA" id="ARBA00022801"/>
    </source>
</evidence>
<evidence type="ECO:0000256" key="11">
    <source>
        <dbReference type="PROSITE-ProRule" id="PRU00812"/>
    </source>
</evidence>
<evidence type="ECO:0000256" key="9">
    <source>
        <dbReference type="ARBA" id="ARBA00047761"/>
    </source>
</evidence>
<dbReference type="EMBL" id="LR031876">
    <property type="protein sequence ID" value="VDD39122.1"/>
    <property type="molecule type" value="Genomic_DNA"/>
</dbReference>
<dbReference type="AlphaFoldDB" id="A0A3P6F436"/>
<protein>
    <recommendedName>
        <fullName evidence="12">RNA polymerase II subunit B1 CTD phosphatase RPAP2 homolog</fullName>
        <ecNumber evidence="12">3.1.3.16</ecNumber>
    </recommendedName>
</protein>
<accession>A0A3P6F436</accession>
<keyword evidence="7 12" id="KW-0904">Protein phosphatase</keyword>
<dbReference type="InterPro" id="IPR007308">
    <property type="entry name" value="Rtr1/RPAP2_dom"/>
</dbReference>
<keyword evidence="6 12" id="KW-0862">Zinc</keyword>
<dbReference type="PROSITE" id="PS51479">
    <property type="entry name" value="ZF_RTR1"/>
    <property type="match status" value="1"/>
</dbReference>